<dbReference type="EMBL" id="WHUG01000021">
    <property type="protein sequence ID" value="MQA42481.1"/>
    <property type="molecule type" value="Genomic_DNA"/>
</dbReference>
<protein>
    <submittedName>
        <fullName evidence="1">Uncharacterized protein</fullName>
    </submittedName>
</protein>
<gene>
    <name evidence="1" type="ORF">GEV02_30545</name>
</gene>
<comment type="caution">
    <text evidence="1">The sequence shown here is derived from an EMBL/GenBank/DDBJ whole genome shotgun (WGS) entry which is preliminary data.</text>
</comment>
<dbReference type="Proteomes" id="UP000440498">
    <property type="component" value="Unassembled WGS sequence"/>
</dbReference>
<keyword evidence="2" id="KW-1185">Reference proteome</keyword>
<organism evidence="1 2">
    <name type="scientific">Rugamonas aquatica</name>
    <dbReference type="NCBI Taxonomy" id="2743357"/>
    <lineage>
        <taxon>Bacteria</taxon>
        <taxon>Pseudomonadati</taxon>
        <taxon>Pseudomonadota</taxon>
        <taxon>Betaproteobacteria</taxon>
        <taxon>Burkholderiales</taxon>
        <taxon>Oxalobacteraceae</taxon>
        <taxon>Telluria group</taxon>
        <taxon>Rugamonas</taxon>
    </lineage>
</organism>
<dbReference type="AlphaFoldDB" id="A0A6A7NBQ2"/>
<dbReference type="RefSeq" id="WP_152841577.1">
    <property type="nucleotide sequence ID" value="NZ_WHUG01000021.1"/>
</dbReference>
<evidence type="ECO:0000313" key="2">
    <source>
        <dbReference type="Proteomes" id="UP000440498"/>
    </source>
</evidence>
<evidence type="ECO:0000313" key="1">
    <source>
        <dbReference type="EMBL" id="MQA42481.1"/>
    </source>
</evidence>
<name>A0A6A7NBQ2_9BURK</name>
<accession>A0A6A7NBQ2</accession>
<sequence>MSIEQMKTRVKEMMAASYGNAVANVVADDGQIAGAFFVRAKDAAAIRNVCRSGGYMISFRVAGQHTLARIDGGNPCKGHKITDKSIKESATDGFTYTDLSQSDFSRLRGLVGKPVSREDKHLSAVWKVKPDNTYESVPLADVRRVMADDKELARFYTGDYDMHDLLKKVGGGPLNRVLAGTPDEASAIEAFNLAILNGDPARKTKVNAWVNASQPAKRLATSEYALIRHGAQTSFISYLLGPGETELRADRAATTIPLEDLVNNIDPKICVFAADGRAFILDTVAKIYRYYADNNLLDQIPFYYFFRDLKKLDPNYKRDLVTYAREINAYIANCYG</sequence>
<reference evidence="1 2" key="1">
    <citation type="submission" date="2019-10" db="EMBL/GenBank/DDBJ databases">
        <title>Two novel species isolated from a subtropical stream in China.</title>
        <authorList>
            <person name="Lu H."/>
        </authorList>
    </citation>
    <scope>NUCLEOTIDE SEQUENCE [LARGE SCALE GENOMIC DNA]</scope>
    <source>
        <strain evidence="1 2">FT29W</strain>
    </source>
</reference>
<proteinExistence type="predicted"/>